<organism evidence="1 2">
    <name type="scientific">Arctium lappa</name>
    <name type="common">Greater burdock</name>
    <name type="synonym">Lappa major</name>
    <dbReference type="NCBI Taxonomy" id="4217"/>
    <lineage>
        <taxon>Eukaryota</taxon>
        <taxon>Viridiplantae</taxon>
        <taxon>Streptophyta</taxon>
        <taxon>Embryophyta</taxon>
        <taxon>Tracheophyta</taxon>
        <taxon>Spermatophyta</taxon>
        <taxon>Magnoliopsida</taxon>
        <taxon>eudicotyledons</taxon>
        <taxon>Gunneridae</taxon>
        <taxon>Pentapetalae</taxon>
        <taxon>asterids</taxon>
        <taxon>campanulids</taxon>
        <taxon>Asterales</taxon>
        <taxon>Asteraceae</taxon>
        <taxon>Carduoideae</taxon>
        <taxon>Cardueae</taxon>
        <taxon>Arctiinae</taxon>
        <taxon>Arctium</taxon>
    </lineage>
</organism>
<proteinExistence type="predicted"/>
<evidence type="ECO:0000313" key="1">
    <source>
        <dbReference type="EMBL" id="KAI3672847.1"/>
    </source>
</evidence>
<accession>A0ACB8XQC8</accession>
<keyword evidence="2" id="KW-1185">Reference proteome</keyword>
<dbReference type="EMBL" id="CM042061">
    <property type="protein sequence ID" value="KAI3672847.1"/>
    <property type="molecule type" value="Genomic_DNA"/>
</dbReference>
<comment type="caution">
    <text evidence="1">The sequence shown here is derived from an EMBL/GenBank/DDBJ whole genome shotgun (WGS) entry which is preliminary data.</text>
</comment>
<gene>
    <name evidence="1" type="ORF">L6452_38947</name>
</gene>
<evidence type="ECO:0000313" key="2">
    <source>
        <dbReference type="Proteomes" id="UP001055879"/>
    </source>
</evidence>
<dbReference type="Proteomes" id="UP001055879">
    <property type="component" value="Linkage Group LG15"/>
</dbReference>
<protein>
    <submittedName>
        <fullName evidence="1">Uncharacterized protein</fullName>
    </submittedName>
</protein>
<reference evidence="1 2" key="2">
    <citation type="journal article" date="2022" name="Mol. Ecol. Resour.">
        <title>The genomes of chicory, endive, great burdock and yacon provide insights into Asteraceae paleo-polyploidization history and plant inulin production.</title>
        <authorList>
            <person name="Fan W."/>
            <person name="Wang S."/>
            <person name="Wang H."/>
            <person name="Wang A."/>
            <person name="Jiang F."/>
            <person name="Liu H."/>
            <person name="Zhao H."/>
            <person name="Xu D."/>
            <person name="Zhang Y."/>
        </authorList>
    </citation>
    <scope>NUCLEOTIDE SEQUENCE [LARGE SCALE GENOMIC DNA]</scope>
    <source>
        <strain evidence="2">cv. Niubang</strain>
    </source>
</reference>
<sequence>MMKVRPCPSGTSEEGAALPLSLLHDTLPKKNKMTRSLVDGRSNHLSACDQSIERVVPPHGIWPFYLNPISWEAKRTGARIPESEFQCKPDMKVEFNRRK</sequence>
<reference evidence="2" key="1">
    <citation type="journal article" date="2022" name="Mol. Ecol. Resour.">
        <title>The genomes of chicory, endive, great burdock and yacon provide insights into Asteraceae palaeo-polyploidization history and plant inulin production.</title>
        <authorList>
            <person name="Fan W."/>
            <person name="Wang S."/>
            <person name="Wang H."/>
            <person name="Wang A."/>
            <person name="Jiang F."/>
            <person name="Liu H."/>
            <person name="Zhao H."/>
            <person name="Xu D."/>
            <person name="Zhang Y."/>
        </authorList>
    </citation>
    <scope>NUCLEOTIDE SEQUENCE [LARGE SCALE GENOMIC DNA]</scope>
    <source>
        <strain evidence="2">cv. Niubang</strain>
    </source>
</reference>
<name>A0ACB8XQC8_ARCLA</name>